<evidence type="ECO:0000256" key="2">
    <source>
        <dbReference type="ARBA" id="ARBA00023015"/>
    </source>
</evidence>
<accession>A0ABN2I3Q4</accession>
<dbReference type="Proteomes" id="UP001500618">
    <property type="component" value="Unassembled WGS sequence"/>
</dbReference>
<evidence type="ECO:0000256" key="3">
    <source>
        <dbReference type="ARBA" id="ARBA00023082"/>
    </source>
</evidence>
<keyword evidence="4" id="KW-0238">DNA-binding</keyword>
<dbReference type="Gene3D" id="1.10.10.10">
    <property type="entry name" value="Winged helix-like DNA-binding domain superfamily/Winged helix DNA-binding domain"/>
    <property type="match status" value="1"/>
</dbReference>
<sequence>MTSFLGTLTSGAGGTLPAKSPERDAWALVDRVQAGDAEAFGLIYDRYVDEIYRFVAYRVAGRALAEDLTSETFVRALRRISSLQWRGRDPGAWLITIARNLVADHYKSSRHRLEISTGDVASCLTAGAESTRAEDGPERAVLAALTAAELQAAIARLSAEQRECVTLRFLHCLSVDETAAAMGKNTGAVKALQYRAVRALARLLPTPG</sequence>
<dbReference type="InterPro" id="IPR013325">
    <property type="entry name" value="RNA_pol_sigma_r2"/>
</dbReference>
<dbReference type="InterPro" id="IPR013249">
    <property type="entry name" value="RNA_pol_sigma70_r4_t2"/>
</dbReference>
<dbReference type="RefSeq" id="WP_344313255.1">
    <property type="nucleotide sequence ID" value="NZ_BAAANY010000021.1"/>
</dbReference>
<keyword evidence="9" id="KW-1185">Reference proteome</keyword>
<dbReference type="InterPro" id="IPR036388">
    <property type="entry name" value="WH-like_DNA-bd_sf"/>
</dbReference>
<feature type="domain" description="RNA polymerase sigma factor 70 region 4 type 2" evidence="7">
    <location>
        <begin position="149"/>
        <end position="200"/>
    </location>
</feature>
<feature type="domain" description="RNA polymerase sigma-70 region 2" evidence="6">
    <location>
        <begin position="43"/>
        <end position="110"/>
    </location>
</feature>
<dbReference type="Pfam" id="PF04542">
    <property type="entry name" value="Sigma70_r2"/>
    <property type="match status" value="1"/>
</dbReference>
<dbReference type="CDD" id="cd06171">
    <property type="entry name" value="Sigma70_r4"/>
    <property type="match status" value="1"/>
</dbReference>
<dbReference type="SUPFAM" id="SSF88946">
    <property type="entry name" value="Sigma2 domain of RNA polymerase sigma factors"/>
    <property type="match status" value="1"/>
</dbReference>
<dbReference type="PANTHER" id="PTHR43133:SF57">
    <property type="entry name" value="RNA POLYMERASE SIGMA-70 FACTOR"/>
    <property type="match status" value="1"/>
</dbReference>
<keyword evidence="3" id="KW-0731">Sigma factor</keyword>
<keyword evidence="2" id="KW-0805">Transcription regulation</keyword>
<dbReference type="InterPro" id="IPR014284">
    <property type="entry name" value="RNA_pol_sigma-70_dom"/>
</dbReference>
<organism evidence="8 9">
    <name type="scientific">Fodinicola feengrottensis</name>
    <dbReference type="NCBI Taxonomy" id="435914"/>
    <lineage>
        <taxon>Bacteria</taxon>
        <taxon>Bacillati</taxon>
        <taxon>Actinomycetota</taxon>
        <taxon>Actinomycetes</taxon>
        <taxon>Mycobacteriales</taxon>
        <taxon>Fodinicola</taxon>
    </lineage>
</organism>
<evidence type="ECO:0000313" key="9">
    <source>
        <dbReference type="Proteomes" id="UP001500618"/>
    </source>
</evidence>
<dbReference type="InterPro" id="IPR013324">
    <property type="entry name" value="RNA_pol_sigma_r3/r4-like"/>
</dbReference>
<comment type="caution">
    <text evidence="8">The sequence shown here is derived from an EMBL/GenBank/DDBJ whole genome shotgun (WGS) entry which is preliminary data.</text>
</comment>
<gene>
    <name evidence="8" type="ORF">GCM10009765_54430</name>
</gene>
<evidence type="ECO:0000256" key="4">
    <source>
        <dbReference type="ARBA" id="ARBA00023125"/>
    </source>
</evidence>
<evidence type="ECO:0000313" key="8">
    <source>
        <dbReference type="EMBL" id="GAA1698146.1"/>
    </source>
</evidence>
<proteinExistence type="inferred from homology"/>
<evidence type="ECO:0000256" key="5">
    <source>
        <dbReference type="ARBA" id="ARBA00023163"/>
    </source>
</evidence>
<dbReference type="InterPro" id="IPR007627">
    <property type="entry name" value="RNA_pol_sigma70_r2"/>
</dbReference>
<dbReference type="PANTHER" id="PTHR43133">
    <property type="entry name" value="RNA POLYMERASE ECF-TYPE SIGMA FACTO"/>
    <property type="match status" value="1"/>
</dbReference>
<evidence type="ECO:0008006" key="10">
    <source>
        <dbReference type="Google" id="ProtNLM"/>
    </source>
</evidence>
<evidence type="ECO:0000256" key="1">
    <source>
        <dbReference type="ARBA" id="ARBA00010641"/>
    </source>
</evidence>
<dbReference type="SUPFAM" id="SSF88659">
    <property type="entry name" value="Sigma3 and sigma4 domains of RNA polymerase sigma factors"/>
    <property type="match status" value="1"/>
</dbReference>
<name>A0ABN2I3Q4_9ACTN</name>
<evidence type="ECO:0000259" key="7">
    <source>
        <dbReference type="Pfam" id="PF08281"/>
    </source>
</evidence>
<comment type="similarity">
    <text evidence="1">Belongs to the sigma-70 factor family. ECF subfamily.</text>
</comment>
<dbReference type="Gene3D" id="1.10.1740.10">
    <property type="match status" value="1"/>
</dbReference>
<dbReference type="InterPro" id="IPR039425">
    <property type="entry name" value="RNA_pol_sigma-70-like"/>
</dbReference>
<dbReference type="Pfam" id="PF08281">
    <property type="entry name" value="Sigma70_r4_2"/>
    <property type="match status" value="1"/>
</dbReference>
<evidence type="ECO:0000259" key="6">
    <source>
        <dbReference type="Pfam" id="PF04542"/>
    </source>
</evidence>
<dbReference type="NCBIfam" id="TIGR02937">
    <property type="entry name" value="sigma70-ECF"/>
    <property type="match status" value="1"/>
</dbReference>
<protein>
    <recommendedName>
        <fullName evidence="10">Sigma-70 family RNA polymerase sigma factor</fullName>
    </recommendedName>
</protein>
<keyword evidence="5" id="KW-0804">Transcription</keyword>
<dbReference type="EMBL" id="BAAANY010000021">
    <property type="protein sequence ID" value="GAA1698146.1"/>
    <property type="molecule type" value="Genomic_DNA"/>
</dbReference>
<reference evidence="8 9" key="1">
    <citation type="journal article" date="2019" name="Int. J. Syst. Evol. Microbiol.">
        <title>The Global Catalogue of Microorganisms (GCM) 10K type strain sequencing project: providing services to taxonomists for standard genome sequencing and annotation.</title>
        <authorList>
            <consortium name="The Broad Institute Genomics Platform"/>
            <consortium name="The Broad Institute Genome Sequencing Center for Infectious Disease"/>
            <person name="Wu L."/>
            <person name="Ma J."/>
        </authorList>
    </citation>
    <scope>NUCLEOTIDE SEQUENCE [LARGE SCALE GENOMIC DNA]</scope>
    <source>
        <strain evidence="8 9">JCM 14718</strain>
    </source>
</reference>